<dbReference type="EMBL" id="CP005973">
    <property type="protein sequence ID" value="AJR05961.1"/>
    <property type="molecule type" value="Genomic_DNA"/>
</dbReference>
<evidence type="ECO:0000256" key="1">
    <source>
        <dbReference type="SAM" id="Phobius"/>
    </source>
</evidence>
<dbReference type="PATRIC" id="fig|658445.3.peg.1013"/>
<name>A0A0C5W3F4_9GAMM</name>
<keyword evidence="1" id="KW-0472">Membrane</keyword>
<dbReference type="Proteomes" id="UP000032303">
    <property type="component" value="Chromosome 1"/>
</dbReference>
<dbReference type="OrthoDB" id="5829480at2"/>
<reference evidence="2 3" key="1">
    <citation type="submission" date="2013-05" db="EMBL/GenBank/DDBJ databases">
        <title>Complete genome sequence of the lipase-producing bacterium Photobacterium gaetbulicola Gung47.</title>
        <authorList>
            <person name="Kim Y.-O."/>
        </authorList>
    </citation>
    <scope>NUCLEOTIDE SEQUENCE [LARGE SCALE GENOMIC DNA]</scope>
    <source>
        <strain evidence="2 3">Gung47</strain>
    </source>
</reference>
<sequence length="150" mass="17313">MKTPLSLPKFITLIFGLSLASLSAYISFLFQPGFEHSRYPVTLAVESSEQRLGDEEVWHYSLLHQHRPIGWITLSSPPVSQRHIELQQRSQPVTHLIQKHERRTLVSLWFLVAMTAIALPLSVYMLFKVNHRLGGWKEANTQYRSIAEPH</sequence>
<dbReference type="AlphaFoldDB" id="A0A0C5W3F4"/>
<keyword evidence="3" id="KW-1185">Reference proteome</keyword>
<evidence type="ECO:0000313" key="2">
    <source>
        <dbReference type="EMBL" id="AJR05961.1"/>
    </source>
</evidence>
<dbReference type="HOGENOM" id="CLU_1738828_0_0_6"/>
<organism evidence="2 3">
    <name type="scientific">Photobacterium gaetbulicola Gung47</name>
    <dbReference type="NCBI Taxonomy" id="658445"/>
    <lineage>
        <taxon>Bacteria</taxon>
        <taxon>Pseudomonadati</taxon>
        <taxon>Pseudomonadota</taxon>
        <taxon>Gammaproteobacteria</taxon>
        <taxon>Vibrionales</taxon>
        <taxon>Vibrionaceae</taxon>
        <taxon>Photobacterium</taxon>
    </lineage>
</organism>
<feature type="transmembrane region" description="Helical" evidence="1">
    <location>
        <begin position="12"/>
        <end position="30"/>
    </location>
</feature>
<accession>A0A0C5W3F4</accession>
<protein>
    <submittedName>
        <fullName evidence="2">Uncharacterized protein</fullName>
    </submittedName>
</protein>
<proteinExistence type="predicted"/>
<keyword evidence="1" id="KW-0812">Transmembrane</keyword>
<dbReference type="KEGG" id="pgb:H744_1c0936"/>
<keyword evidence="1" id="KW-1133">Transmembrane helix</keyword>
<dbReference type="STRING" id="658445.H744_1c0936"/>
<evidence type="ECO:0000313" key="3">
    <source>
        <dbReference type="Proteomes" id="UP000032303"/>
    </source>
</evidence>
<gene>
    <name evidence="2" type="ORF">H744_1c0936</name>
</gene>
<feature type="transmembrane region" description="Helical" evidence="1">
    <location>
        <begin position="106"/>
        <end position="127"/>
    </location>
</feature>